<reference evidence="3" key="1">
    <citation type="journal article" date="2020" name="mSystems">
        <title>Genome- and Community-Level Interaction Insights into Carbon Utilization and Element Cycling Functions of Hydrothermarchaeota in Hydrothermal Sediment.</title>
        <authorList>
            <person name="Zhou Z."/>
            <person name="Liu Y."/>
            <person name="Xu W."/>
            <person name="Pan J."/>
            <person name="Luo Z.H."/>
            <person name="Li M."/>
        </authorList>
    </citation>
    <scope>NUCLEOTIDE SEQUENCE [LARGE SCALE GENOMIC DNA]</scope>
    <source>
        <strain evidence="3">HyVt-533</strain>
    </source>
</reference>
<sequence>MFRVAQEGVILAVHLQPKAKRDEIAGTHAGALKIRLKAPPVDGKANQALLAFLAQRLSLPKGKIKILKGLTSRQKQVLIQGLSLEEVKKRLKV</sequence>
<dbReference type="GO" id="GO:0005737">
    <property type="term" value="C:cytoplasm"/>
    <property type="evidence" value="ECO:0007669"/>
    <property type="project" value="TreeGrafter"/>
</dbReference>
<protein>
    <recommendedName>
        <fullName evidence="2">UPF0235 protein ENJ96_06315</fullName>
    </recommendedName>
</protein>
<dbReference type="PANTHER" id="PTHR13420">
    <property type="entry name" value="UPF0235 PROTEIN C15ORF40"/>
    <property type="match status" value="1"/>
</dbReference>
<name>A0A7V5P064_9BACT</name>
<dbReference type="SUPFAM" id="SSF69786">
    <property type="entry name" value="YggU-like"/>
    <property type="match status" value="1"/>
</dbReference>
<dbReference type="HAMAP" id="MF_00634">
    <property type="entry name" value="UPF0235"/>
    <property type="match status" value="1"/>
</dbReference>
<dbReference type="AlphaFoldDB" id="A0A7V5P064"/>
<dbReference type="Pfam" id="PF02594">
    <property type="entry name" value="DUF167"/>
    <property type="match status" value="1"/>
</dbReference>
<dbReference type="EMBL" id="DROK01000180">
    <property type="protein sequence ID" value="HHI97449.1"/>
    <property type="molecule type" value="Genomic_DNA"/>
</dbReference>
<organism evidence="3">
    <name type="scientific">Thermodesulfatator atlanticus</name>
    <dbReference type="NCBI Taxonomy" id="501497"/>
    <lineage>
        <taxon>Bacteria</taxon>
        <taxon>Pseudomonadati</taxon>
        <taxon>Thermodesulfobacteriota</taxon>
        <taxon>Thermodesulfobacteria</taxon>
        <taxon>Thermodesulfobacteriales</taxon>
        <taxon>Thermodesulfatatoraceae</taxon>
        <taxon>Thermodesulfatator</taxon>
    </lineage>
</organism>
<evidence type="ECO:0000313" key="3">
    <source>
        <dbReference type="EMBL" id="HHI97449.1"/>
    </source>
</evidence>
<dbReference type="SMART" id="SM01152">
    <property type="entry name" value="DUF167"/>
    <property type="match status" value="1"/>
</dbReference>
<comment type="caution">
    <text evidence="3">The sequence shown here is derived from an EMBL/GenBank/DDBJ whole genome shotgun (WGS) entry which is preliminary data.</text>
</comment>
<evidence type="ECO:0000256" key="1">
    <source>
        <dbReference type="ARBA" id="ARBA00010364"/>
    </source>
</evidence>
<dbReference type="Proteomes" id="UP000886101">
    <property type="component" value="Unassembled WGS sequence"/>
</dbReference>
<comment type="similarity">
    <text evidence="1 2">Belongs to the UPF0235 family.</text>
</comment>
<dbReference type="NCBIfam" id="TIGR00251">
    <property type="entry name" value="DUF167 family protein"/>
    <property type="match status" value="1"/>
</dbReference>
<dbReference type="InterPro" id="IPR003746">
    <property type="entry name" value="DUF167"/>
</dbReference>
<dbReference type="InterPro" id="IPR036591">
    <property type="entry name" value="YggU-like_sf"/>
</dbReference>
<proteinExistence type="inferred from homology"/>
<dbReference type="Gene3D" id="3.30.1200.10">
    <property type="entry name" value="YggU-like"/>
    <property type="match status" value="1"/>
</dbReference>
<evidence type="ECO:0000256" key="2">
    <source>
        <dbReference type="HAMAP-Rule" id="MF_00634"/>
    </source>
</evidence>
<dbReference type="PANTHER" id="PTHR13420:SF7">
    <property type="entry name" value="UPF0235 PROTEIN C15ORF40"/>
    <property type="match status" value="1"/>
</dbReference>
<accession>A0A7V5P064</accession>
<gene>
    <name evidence="3" type="ORF">ENJ96_06315</name>
</gene>